<dbReference type="InterPro" id="IPR001878">
    <property type="entry name" value="Znf_CCHC"/>
</dbReference>
<reference evidence="6" key="1">
    <citation type="submission" date="2021-02" db="EMBL/GenBank/DDBJ databases">
        <authorList>
            <person name="Nowell W R."/>
        </authorList>
    </citation>
    <scope>NUCLEOTIDE SEQUENCE</scope>
</reference>
<dbReference type="Proteomes" id="UP000663828">
    <property type="component" value="Unassembled WGS sequence"/>
</dbReference>
<feature type="region of interest" description="Disordered" evidence="3">
    <location>
        <begin position="1"/>
        <end position="147"/>
    </location>
</feature>
<dbReference type="GO" id="GO:0003824">
    <property type="term" value="F:catalytic activity"/>
    <property type="evidence" value="ECO:0007669"/>
    <property type="project" value="InterPro"/>
</dbReference>
<keyword evidence="1" id="KW-0862">Zinc</keyword>
<keyword evidence="2" id="KW-0175">Coiled coil</keyword>
<sequence length="1985" mass="229989">MSKEDKDRMCDNEIMKQSYERSKSHINSNDNNNKTTLKRTQSKRSNNQEDSDYSPEIASENDENQWTLQRGSNRRRIKTPRTESFVHGRTITSSTYRHDRIENKNSTRRTSKYEERKEEERQKYQQVSNVDSNQHVSTQEVQRVTSNNEKEKISKMYEKRNDEGHWESLKNEQIYVSRHAMKFAVEERFSPIKIKCVPPLKSQEDASLVVKEFLIQMEQEFKKLNPRYANSLGFDHYMMDTNGDLLCFTKYIELFIFMCNINNYPEIINNIKIEPVLPTRLPARNVLILKFIDNKIKMEDVERIVKEKLKSVYALEEMLGTITNHSRHIRVDLLSKEEHDKTLNAGKFVIDGHLYGVDEFLPSPRILICNKCNTPGHIKKNCKATIDICRRCGEDRNDGNNHYTCNIKCHHCGGNHEATSYTCSTISKFRQNLLQQLKNNTYLLPPHMQFYIPQQFRDQKSKKFLINENIDKRQPEVHQQNIFNMNSGDRVAWPSLTPTTNEAGSTGSIWSSEMKKLYNELHNLKKEHENEIKQMKMEFDKQTQKMTEEWQLFNLQIKTQSEVMSDMYSNMNEILPPILDSIKIISDVILNINNESINTKEKHTRESLVKSVITTTSTLNDQLLSLDNHHQKLKVIMDKQNELLIRGSDTEKTILKTILEEWNSRTSLSNISKIWHKKRPIVTCDNLSLILYNCQCLSTHIADLDILLSTYLPQVFILTGVGSKIKDLPKITSYYWLSQEGTNAYGGVAMLFHDSLKTKVVEKQKNFILVELEIQPKPVLIGAIYVPPNKSFPRHLFDNIKNKPFYIFGDFNAKHTDWLCTENNASGSQLKNWLEETGCEMIHTDQPTSKRSKAIIDFGITHNANEWKAETLNEGSSDHYPVLIKSPLSAGTKNFFRKTNWKIFTYFLTCVYPYFNSLVYNFEPDAFFELFSKFLSSIWDRASEYLPVKKYRPPWPTYLVQLARQQNAARRTYRRSKTQEKLANYLYFKKKYHEEKLLYLRNKMEEKLAYISTGDNIWKYVHPTFHPFAPPFKGLTTAYGFMKDPQAIADTLAEHYEKHFEQPTFDKKNAVHVNAMKIYEKVSQLPDVSLGNITLQEVMNTIEKAKKKKSTDAEGLSAFLLSKLPSEYMQIFTIAFNKIAEKGGVLQVSKHAKVICLSKDGQYPEVSKLRPISLLSNIGKIFERIIHARILKWCNDKNIFIDEQSGFTAERRLQTRILSLVEDLRLTTAANNRPALVIFVDFMSAFDKMWHPALFSTLSQLDFPLPLLKWISSWLENRTMCIHVGEAISKKINIFVGAPQGSVLAATLFRLHVHFLPSFFMNMVCHLFADDLAIVMKGAMEEKFSKNIMALEKQAELTMKILQKYADDYILPVNINKTKAMLVHDVVAPMYPKIKYKGIGIDFVKRFKYLGVDIATKLGWGIYIDNRLRKVRKIYHALRLLFKQIPISLYKLRRKLFTAYALPHLNWLFSCWFFFTEIQQKNIEHVYCSGLRIVYNLNQWDDLTVYILTREFTLNDYLYKYWYKFNLHLDKSPEAHQYQLTFNEYFYVKVPQRAWYLSMGLRKNTRFLVRLSKRAKHTKIDTVSIPSNCGSVSSFYGCRVTIDVNYTRRTYSISFSAHEEDTFEMTSVDYDYSVDEALYLMFYRRIFTNTLIFTCLTDDYCADKYVSVVVQQLIDSESILQELLPLYLVSSMDNRTITCKNGTVDEMECYGGFCESITDGTTTWAHHSCNYPGELSVLSTVELTSITAFFNRYQPENPDSDHINNDKLTLLCNVDLCNSVETRNRGKLILDRYNLAAFDLIKNGTSITATTIEMIPSTTTSPSTYSTASPEMSNATTRSTTDLPATQFPTSQNTLTSSFTTPETSDNVYHQLLKKPAEDKCHTLMYLFIVLDSSSSVDLTTFAEAKKSCYLYTLNGWWISDQKKEICSKQCRSLDEGRSRVVLVLTDGYSNCGTRVAPQSDLFLSVSIASVFAIDVGGSINNAEL</sequence>
<proteinExistence type="predicted"/>
<feature type="compositionally biased region" description="Low complexity" evidence="3">
    <location>
        <begin position="1818"/>
        <end position="1831"/>
    </location>
</feature>
<feature type="compositionally biased region" description="Basic and acidic residues" evidence="3">
    <location>
        <begin position="1"/>
        <end position="23"/>
    </location>
</feature>
<dbReference type="GO" id="GO:0003676">
    <property type="term" value="F:nucleic acid binding"/>
    <property type="evidence" value="ECO:0007669"/>
    <property type="project" value="InterPro"/>
</dbReference>
<feature type="compositionally biased region" description="Basic and acidic residues" evidence="3">
    <location>
        <begin position="96"/>
        <end position="123"/>
    </location>
</feature>
<dbReference type="PROSITE" id="PS50878">
    <property type="entry name" value="RT_POL"/>
    <property type="match status" value="1"/>
</dbReference>
<keyword evidence="7" id="KW-1185">Reference proteome</keyword>
<dbReference type="InterPro" id="IPR000477">
    <property type="entry name" value="RT_dom"/>
</dbReference>
<feature type="domain" description="CCHC-type" evidence="4">
    <location>
        <begin position="369"/>
        <end position="383"/>
    </location>
</feature>
<feature type="compositionally biased region" description="Polar residues" evidence="3">
    <location>
        <begin position="127"/>
        <end position="147"/>
    </location>
</feature>
<feature type="compositionally biased region" description="Acidic residues" evidence="3">
    <location>
        <begin position="49"/>
        <end position="63"/>
    </location>
</feature>
<dbReference type="Pfam" id="PF14529">
    <property type="entry name" value="Exo_endo_phos_2"/>
    <property type="match status" value="1"/>
</dbReference>
<dbReference type="CDD" id="cd01650">
    <property type="entry name" value="RT_nLTR_like"/>
    <property type="match status" value="1"/>
</dbReference>
<organism evidence="6 7">
    <name type="scientific">Adineta ricciae</name>
    <name type="common">Rotifer</name>
    <dbReference type="NCBI Taxonomy" id="249248"/>
    <lineage>
        <taxon>Eukaryota</taxon>
        <taxon>Metazoa</taxon>
        <taxon>Spiralia</taxon>
        <taxon>Gnathifera</taxon>
        <taxon>Rotifera</taxon>
        <taxon>Eurotatoria</taxon>
        <taxon>Bdelloidea</taxon>
        <taxon>Adinetida</taxon>
        <taxon>Adinetidae</taxon>
        <taxon>Adineta</taxon>
    </lineage>
</organism>
<comment type="caution">
    <text evidence="6">The sequence shown here is derived from an EMBL/GenBank/DDBJ whole genome shotgun (WGS) entry which is preliminary data.</text>
</comment>
<dbReference type="PANTHER" id="PTHR36688:SF2">
    <property type="entry name" value="ENDONUCLEASE_EXONUCLEASE_PHOSPHATASE DOMAIN-CONTAINING PROTEIN"/>
    <property type="match status" value="1"/>
</dbReference>
<protein>
    <submittedName>
        <fullName evidence="6">Uncharacterized protein</fullName>
    </submittedName>
</protein>
<dbReference type="SUPFAM" id="SSF56672">
    <property type="entry name" value="DNA/RNA polymerases"/>
    <property type="match status" value="1"/>
</dbReference>
<evidence type="ECO:0000256" key="3">
    <source>
        <dbReference type="SAM" id="MobiDB-lite"/>
    </source>
</evidence>
<dbReference type="InterPro" id="IPR005135">
    <property type="entry name" value="Endo/exonuclease/phosphatase"/>
</dbReference>
<feature type="compositionally biased region" description="Polar residues" evidence="3">
    <location>
        <begin position="1832"/>
        <end position="1847"/>
    </location>
</feature>
<evidence type="ECO:0000256" key="2">
    <source>
        <dbReference type="SAM" id="Coils"/>
    </source>
</evidence>
<dbReference type="PANTHER" id="PTHR36688">
    <property type="entry name" value="ENDO/EXONUCLEASE/PHOSPHATASE DOMAIN-CONTAINING PROTEIN"/>
    <property type="match status" value="1"/>
</dbReference>
<feature type="compositionally biased region" description="Polar residues" evidence="3">
    <location>
        <begin position="25"/>
        <end position="35"/>
    </location>
</feature>
<evidence type="ECO:0000256" key="1">
    <source>
        <dbReference type="PROSITE-ProRule" id="PRU00047"/>
    </source>
</evidence>
<feature type="domain" description="Reverse transcriptase" evidence="5">
    <location>
        <begin position="1138"/>
        <end position="1414"/>
    </location>
</feature>
<dbReference type="InterPro" id="IPR043502">
    <property type="entry name" value="DNA/RNA_pol_sf"/>
</dbReference>
<evidence type="ECO:0000313" key="6">
    <source>
        <dbReference type="EMBL" id="CAF0980291.1"/>
    </source>
</evidence>
<dbReference type="SUPFAM" id="SSF56219">
    <property type="entry name" value="DNase I-like"/>
    <property type="match status" value="1"/>
</dbReference>
<accession>A0A814F2X3</accession>
<dbReference type="EMBL" id="CAJNOR010000681">
    <property type="protein sequence ID" value="CAF0980291.1"/>
    <property type="molecule type" value="Genomic_DNA"/>
</dbReference>
<dbReference type="PROSITE" id="PS50158">
    <property type="entry name" value="ZF_CCHC"/>
    <property type="match status" value="1"/>
</dbReference>
<dbReference type="InterPro" id="IPR036691">
    <property type="entry name" value="Endo/exonu/phosph_ase_sf"/>
</dbReference>
<dbReference type="GO" id="GO:0008270">
    <property type="term" value="F:zinc ion binding"/>
    <property type="evidence" value="ECO:0007669"/>
    <property type="project" value="UniProtKB-KW"/>
</dbReference>
<feature type="region of interest" description="Disordered" evidence="3">
    <location>
        <begin position="1818"/>
        <end position="1847"/>
    </location>
</feature>
<evidence type="ECO:0000313" key="7">
    <source>
        <dbReference type="Proteomes" id="UP000663828"/>
    </source>
</evidence>
<dbReference type="Pfam" id="PF00078">
    <property type="entry name" value="RVT_1"/>
    <property type="match status" value="1"/>
</dbReference>
<evidence type="ECO:0000259" key="5">
    <source>
        <dbReference type="PROSITE" id="PS50878"/>
    </source>
</evidence>
<keyword evidence="1" id="KW-0479">Metal-binding</keyword>
<dbReference type="InterPro" id="IPR052560">
    <property type="entry name" value="RdDP_mobile_element"/>
</dbReference>
<name>A0A814F2X3_ADIRI</name>
<keyword evidence="1" id="KW-0863">Zinc-finger</keyword>
<gene>
    <name evidence="6" type="ORF">XAT740_LOCUS12145</name>
</gene>
<evidence type="ECO:0000259" key="4">
    <source>
        <dbReference type="PROSITE" id="PS50158"/>
    </source>
</evidence>
<dbReference type="Gene3D" id="3.60.10.10">
    <property type="entry name" value="Endonuclease/exonuclease/phosphatase"/>
    <property type="match status" value="1"/>
</dbReference>
<feature type="coiled-coil region" evidence="2">
    <location>
        <begin position="511"/>
        <end position="545"/>
    </location>
</feature>